<gene>
    <name evidence="1" type="ORF">AVDCRST_MAG37-1450</name>
</gene>
<proteinExistence type="predicted"/>
<dbReference type="Gene3D" id="3.30.300.20">
    <property type="match status" value="1"/>
</dbReference>
<dbReference type="InterPro" id="IPR015946">
    <property type="entry name" value="KH_dom-like_a/b"/>
</dbReference>
<reference evidence="1" key="1">
    <citation type="submission" date="2020-02" db="EMBL/GenBank/DDBJ databases">
        <authorList>
            <person name="Meier V. D."/>
        </authorList>
    </citation>
    <scope>NUCLEOTIDE SEQUENCE</scope>
    <source>
        <strain evidence="1">AVDCRST_MAG37</strain>
    </source>
</reference>
<evidence type="ECO:0008006" key="2">
    <source>
        <dbReference type="Google" id="ProtNLM"/>
    </source>
</evidence>
<dbReference type="InterPro" id="IPR036102">
    <property type="entry name" value="OsmC/Ohrsf"/>
</dbReference>
<dbReference type="PANTHER" id="PTHR39624">
    <property type="entry name" value="PROTEIN INVOLVED IN RIMO-MEDIATED BETA-METHYLTHIOLATION OF RIBOSOMAL PROTEIN S12 YCAO"/>
    <property type="match status" value="1"/>
</dbReference>
<organism evidence="1">
    <name type="scientific">uncultured Rubrobacteraceae bacterium</name>
    <dbReference type="NCBI Taxonomy" id="349277"/>
    <lineage>
        <taxon>Bacteria</taxon>
        <taxon>Bacillati</taxon>
        <taxon>Actinomycetota</taxon>
        <taxon>Rubrobacteria</taxon>
        <taxon>Rubrobacterales</taxon>
        <taxon>Rubrobacteraceae</taxon>
        <taxon>environmental samples</taxon>
    </lineage>
</organism>
<evidence type="ECO:0000313" key="1">
    <source>
        <dbReference type="EMBL" id="CAA9441832.1"/>
    </source>
</evidence>
<name>A0A6J4QJP5_9ACTN</name>
<dbReference type="AlphaFoldDB" id="A0A6J4QJP5"/>
<protein>
    <recommendedName>
        <fullName evidence="2">Bll2902 protein</fullName>
    </recommendedName>
</protein>
<accession>A0A6J4QJP5</accession>
<dbReference type="Pfam" id="PF02566">
    <property type="entry name" value="OsmC"/>
    <property type="match status" value="1"/>
</dbReference>
<dbReference type="InterPro" id="IPR003718">
    <property type="entry name" value="OsmC/Ohr_fam"/>
</dbReference>
<sequence length="142" mass="15886">MHPENGRVTVRTGNGLYTEVMANGYSMVVDEPVAFGGTGAGPTPYDYLLAALGGCAAMTVRMYANRKGWPLDSVRVRMEHSKIHARDCEKCENENGRIDRIELQLELTGPLDEHQRRRLGKITEKCPVHRSLDSEMLIETRA</sequence>
<dbReference type="PANTHER" id="PTHR39624:SF2">
    <property type="entry name" value="OSMC-LIKE PROTEIN"/>
    <property type="match status" value="1"/>
</dbReference>
<dbReference type="EMBL" id="CADCVD010000061">
    <property type="protein sequence ID" value="CAA9441832.1"/>
    <property type="molecule type" value="Genomic_DNA"/>
</dbReference>
<dbReference type="SUPFAM" id="SSF82784">
    <property type="entry name" value="OsmC-like"/>
    <property type="match status" value="1"/>
</dbReference>